<dbReference type="AlphaFoldDB" id="A0A0C3AC88"/>
<accession>A0A0C3AC88</accession>
<name>A0A0C3AC88_PILCF</name>
<sequence>MAWLENIYHAAASRYETRQHKRRLRLIKPFSPPVRRRFESFFVFYFRLGPPDPTQIRFSYLNTQLKHPASLCHCGNNRPD</sequence>
<dbReference type="HOGENOM" id="CLU_2590637_0_0_1"/>
<dbReference type="EMBL" id="KN833331">
    <property type="protein sequence ID" value="KIM71398.1"/>
    <property type="molecule type" value="Genomic_DNA"/>
</dbReference>
<protein>
    <submittedName>
        <fullName evidence="1">Uncharacterized protein</fullName>
    </submittedName>
</protein>
<evidence type="ECO:0000313" key="1">
    <source>
        <dbReference type="EMBL" id="KIM71398.1"/>
    </source>
</evidence>
<dbReference type="Proteomes" id="UP000054166">
    <property type="component" value="Unassembled WGS sequence"/>
</dbReference>
<reference evidence="2" key="2">
    <citation type="submission" date="2015-01" db="EMBL/GenBank/DDBJ databases">
        <title>Evolutionary Origins and Diversification of the Mycorrhizal Mutualists.</title>
        <authorList>
            <consortium name="DOE Joint Genome Institute"/>
            <consortium name="Mycorrhizal Genomics Consortium"/>
            <person name="Kohler A."/>
            <person name="Kuo A."/>
            <person name="Nagy L.G."/>
            <person name="Floudas D."/>
            <person name="Copeland A."/>
            <person name="Barry K.W."/>
            <person name="Cichocki N."/>
            <person name="Veneault-Fourrey C."/>
            <person name="LaButti K."/>
            <person name="Lindquist E.A."/>
            <person name="Lipzen A."/>
            <person name="Lundell T."/>
            <person name="Morin E."/>
            <person name="Murat C."/>
            <person name="Riley R."/>
            <person name="Ohm R."/>
            <person name="Sun H."/>
            <person name="Tunlid A."/>
            <person name="Henrissat B."/>
            <person name="Grigoriev I.V."/>
            <person name="Hibbett D.S."/>
            <person name="Martin F."/>
        </authorList>
    </citation>
    <scope>NUCLEOTIDE SEQUENCE [LARGE SCALE GENOMIC DNA]</scope>
    <source>
        <strain evidence="2">F 1598</strain>
    </source>
</reference>
<evidence type="ECO:0000313" key="2">
    <source>
        <dbReference type="Proteomes" id="UP000054166"/>
    </source>
</evidence>
<dbReference type="InParanoid" id="A0A0C3AC88"/>
<proteinExistence type="predicted"/>
<organism evidence="1 2">
    <name type="scientific">Piloderma croceum (strain F 1598)</name>
    <dbReference type="NCBI Taxonomy" id="765440"/>
    <lineage>
        <taxon>Eukaryota</taxon>
        <taxon>Fungi</taxon>
        <taxon>Dikarya</taxon>
        <taxon>Basidiomycota</taxon>
        <taxon>Agaricomycotina</taxon>
        <taxon>Agaricomycetes</taxon>
        <taxon>Agaricomycetidae</taxon>
        <taxon>Atheliales</taxon>
        <taxon>Atheliaceae</taxon>
        <taxon>Piloderma</taxon>
    </lineage>
</organism>
<keyword evidence="2" id="KW-1185">Reference proteome</keyword>
<gene>
    <name evidence="1" type="ORF">PILCRDRAFT_755455</name>
</gene>
<reference evidence="1 2" key="1">
    <citation type="submission" date="2014-04" db="EMBL/GenBank/DDBJ databases">
        <authorList>
            <consortium name="DOE Joint Genome Institute"/>
            <person name="Kuo A."/>
            <person name="Tarkka M."/>
            <person name="Buscot F."/>
            <person name="Kohler A."/>
            <person name="Nagy L.G."/>
            <person name="Floudas D."/>
            <person name="Copeland A."/>
            <person name="Barry K.W."/>
            <person name="Cichocki N."/>
            <person name="Veneault-Fourrey C."/>
            <person name="LaButti K."/>
            <person name="Lindquist E.A."/>
            <person name="Lipzen A."/>
            <person name="Lundell T."/>
            <person name="Morin E."/>
            <person name="Murat C."/>
            <person name="Sun H."/>
            <person name="Tunlid A."/>
            <person name="Henrissat B."/>
            <person name="Grigoriev I.V."/>
            <person name="Hibbett D.S."/>
            <person name="Martin F."/>
            <person name="Nordberg H.P."/>
            <person name="Cantor M.N."/>
            <person name="Hua S.X."/>
        </authorList>
    </citation>
    <scope>NUCLEOTIDE SEQUENCE [LARGE SCALE GENOMIC DNA]</scope>
    <source>
        <strain evidence="1 2">F 1598</strain>
    </source>
</reference>